<sequence>MPTAPHDYVDMFLAPVALRIDQRLEQFARLDRDDLHKRIVLETNSEADDRTLRARDVVESVTHLLDLHGWNTSWDDRGLRLSHGPHNLVLGAPPNITAYIEELPSAE</sequence>
<dbReference type="RefSeq" id="WP_092201211.1">
    <property type="nucleotide sequence ID" value="NZ_FOND01000013.1"/>
</dbReference>
<proteinExistence type="predicted"/>
<protein>
    <submittedName>
        <fullName evidence="1">Uncharacterized protein</fullName>
    </submittedName>
</protein>
<accession>A0A1I2ILX4</accession>
<dbReference type="OrthoDB" id="5117288at2"/>
<keyword evidence="2" id="KW-1185">Reference proteome</keyword>
<dbReference type="AlphaFoldDB" id="A0A1I2ILX4"/>
<gene>
    <name evidence="1" type="ORF">SAMN05216574_113108</name>
</gene>
<name>A0A1I2ILX4_9ACTN</name>
<evidence type="ECO:0000313" key="1">
    <source>
        <dbReference type="EMBL" id="SFF42633.1"/>
    </source>
</evidence>
<evidence type="ECO:0000313" key="2">
    <source>
        <dbReference type="Proteomes" id="UP000198589"/>
    </source>
</evidence>
<dbReference type="STRING" id="1798228.SAMN05216574_113108"/>
<dbReference type="Proteomes" id="UP000198589">
    <property type="component" value="Unassembled WGS sequence"/>
</dbReference>
<dbReference type="EMBL" id="FOND01000013">
    <property type="protein sequence ID" value="SFF42633.1"/>
    <property type="molecule type" value="Genomic_DNA"/>
</dbReference>
<organism evidence="1 2">
    <name type="scientific">Blastococcus tunisiensis</name>
    <dbReference type="NCBI Taxonomy" id="1798228"/>
    <lineage>
        <taxon>Bacteria</taxon>
        <taxon>Bacillati</taxon>
        <taxon>Actinomycetota</taxon>
        <taxon>Actinomycetes</taxon>
        <taxon>Geodermatophilales</taxon>
        <taxon>Geodermatophilaceae</taxon>
        <taxon>Blastococcus</taxon>
    </lineage>
</organism>
<reference evidence="2" key="1">
    <citation type="submission" date="2016-10" db="EMBL/GenBank/DDBJ databases">
        <authorList>
            <person name="Varghese N."/>
            <person name="Submissions S."/>
        </authorList>
    </citation>
    <scope>NUCLEOTIDE SEQUENCE [LARGE SCALE GENOMIC DNA]</scope>
    <source>
        <strain evidence="2">DSM 46838</strain>
    </source>
</reference>